<dbReference type="OrthoDB" id="3212118at2"/>
<dbReference type="Pfam" id="PF12900">
    <property type="entry name" value="Pyridox_ox_2"/>
    <property type="match status" value="1"/>
</dbReference>
<dbReference type="InterPro" id="IPR024747">
    <property type="entry name" value="Pyridox_Oxase-rel"/>
</dbReference>
<evidence type="ECO:0008006" key="3">
    <source>
        <dbReference type="Google" id="ProtNLM"/>
    </source>
</evidence>
<name>A0A5M3WP31_9ACTN</name>
<dbReference type="Proteomes" id="UP000331127">
    <property type="component" value="Unassembled WGS sequence"/>
</dbReference>
<dbReference type="RefSeq" id="WP_155356460.1">
    <property type="nucleotide sequence ID" value="NZ_BAAAHL010000036.1"/>
</dbReference>
<protein>
    <recommendedName>
        <fullName evidence="3">Pyridoxamine 5'-phosphate oxidase</fullName>
    </recommendedName>
</protein>
<dbReference type="InterPro" id="IPR012349">
    <property type="entry name" value="Split_barrel_FMN-bd"/>
</dbReference>
<reference evidence="1 2" key="1">
    <citation type="submission" date="2019-10" db="EMBL/GenBank/DDBJ databases">
        <title>Whole genome shotgun sequence of Acrocarpospora macrocephala NBRC 16266.</title>
        <authorList>
            <person name="Ichikawa N."/>
            <person name="Kimura A."/>
            <person name="Kitahashi Y."/>
            <person name="Komaki H."/>
            <person name="Oguchi A."/>
        </authorList>
    </citation>
    <scope>NUCLEOTIDE SEQUENCE [LARGE SCALE GENOMIC DNA]</scope>
    <source>
        <strain evidence="1 2">NBRC 16266</strain>
    </source>
</reference>
<sequence length="153" mass="16758">MTSRTDPASRLTRHLPREEALRLLEVVRLGRIVFVSRAVPAIRLVTHTLTDGRLVIGAAYDAELASVLVRPGLSHVVYQTDRIDPATQLGWSITLTGRVALIQSSGELDQLTPRLHQWNGQPCDLVAWIHPELLTGTAVEAITNDDAAADSPR</sequence>
<dbReference type="Gene3D" id="2.30.110.10">
    <property type="entry name" value="Electron Transport, Fmn-binding Protein, Chain A"/>
    <property type="match status" value="1"/>
</dbReference>
<dbReference type="AlphaFoldDB" id="A0A5M3WP31"/>
<organism evidence="1 2">
    <name type="scientific">Acrocarpospora macrocephala</name>
    <dbReference type="NCBI Taxonomy" id="150177"/>
    <lineage>
        <taxon>Bacteria</taxon>
        <taxon>Bacillati</taxon>
        <taxon>Actinomycetota</taxon>
        <taxon>Actinomycetes</taxon>
        <taxon>Streptosporangiales</taxon>
        <taxon>Streptosporangiaceae</taxon>
        <taxon>Acrocarpospora</taxon>
    </lineage>
</organism>
<dbReference type="EMBL" id="BLAE01000026">
    <property type="protein sequence ID" value="GES11077.1"/>
    <property type="molecule type" value="Genomic_DNA"/>
</dbReference>
<gene>
    <name evidence="1" type="ORF">Amac_046740</name>
</gene>
<keyword evidence="2" id="KW-1185">Reference proteome</keyword>
<proteinExistence type="predicted"/>
<evidence type="ECO:0000313" key="1">
    <source>
        <dbReference type="EMBL" id="GES11077.1"/>
    </source>
</evidence>
<accession>A0A5M3WP31</accession>
<evidence type="ECO:0000313" key="2">
    <source>
        <dbReference type="Proteomes" id="UP000331127"/>
    </source>
</evidence>
<comment type="caution">
    <text evidence="1">The sequence shown here is derived from an EMBL/GenBank/DDBJ whole genome shotgun (WGS) entry which is preliminary data.</text>
</comment>
<dbReference type="SUPFAM" id="SSF50475">
    <property type="entry name" value="FMN-binding split barrel"/>
    <property type="match status" value="1"/>
</dbReference>